<evidence type="ECO:0000256" key="2">
    <source>
        <dbReference type="ARBA" id="ARBA00006683"/>
    </source>
</evidence>
<dbReference type="PATRIC" id="fig|1195236.3.peg.2279"/>
<dbReference type="GO" id="GO:0004713">
    <property type="term" value="F:protein tyrosine kinase activity"/>
    <property type="evidence" value="ECO:0007669"/>
    <property type="project" value="TreeGrafter"/>
</dbReference>
<comment type="subcellular location">
    <subcellularLocation>
        <location evidence="1">Cell membrane</location>
        <topology evidence="1">Multi-pass membrane protein</topology>
    </subcellularLocation>
</comment>
<evidence type="ECO:0000313" key="9">
    <source>
        <dbReference type="EMBL" id="EMS72024.1"/>
    </source>
</evidence>
<name>S0FS61_RUMCE</name>
<gene>
    <name evidence="9" type="ORF">CTER_1979</name>
</gene>
<dbReference type="EMBL" id="AORV01000031">
    <property type="protein sequence ID" value="EMS72024.1"/>
    <property type="molecule type" value="Genomic_DNA"/>
</dbReference>
<keyword evidence="4 7" id="KW-0812">Transmembrane</keyword>
<evidence type="ECO:0000313" key="10">
    <source>
        <dbReference type="Proteomes" id="UP000014155"/>
    </source>
</evidence>
<dbReference type="eggNOG" id="COG3944">
    <property type="taxonomic scope" value="Bacteria"/>
</dbReference>
<keyword evidence="5 7" id="KW-1133">Transmembrane helix</keyword>
<dbReference type="InterPro" id="IPR050445">
    <property type="entry name" value="Bact_polysacc_biosynth/exp"/>
</dbReference>
<dbReference type="InterPro" id="IPR003856">
    <property type="entry name" value="LPS_length_determ_N"/>
</dbReference>
<feature type="transmembrane region" description="Helical" evidence="7">
    <location>
        <begin position="215"/>
        <end position="233"/>
    </location>
</feature>
<feature type="domain" description="Polysaccharide chain length determinant N-terminal" evidence="8">
    <location>
        <begin position="41"/>
        <end position="127"/>
    </location>
</feature>
<protein>
    <submittedName>
        <fullName evidence="9">Capsular polysaccharide biosynthesis protein</fullName>
    </submittedName>
</protein>
<dbReference type="Proteomes" id="UP000014155">
    <property type="component" value="Unassembled WGS sequence"/>
</dbReference>
<evidence type="ECO:0000256" key="3">
    <source>
        <dbReference type="ARBA" id="ARBA00022475"/>
    </source>
</evidence>
<evidence type="ECO:0000256" key="4">
    <source>
        <dbReference type="ARBA" id="ARBA00022692"/>
    </source>
</evidence>
<dbReference type="PANTHER" id="PTHR32309">
    <property type="entry name" value="TYROSINE-PROTEIN KINASE"/>
    <property type="match status" value="1"/>
</dbReference>
<evidence type="ECO:0000256" key="6">
    <source>
        <dbReference type="ARBA" id="ARBA00023136"/>
    </source>
</evidence>
<keyword evidence="6 7" id="KW-0472">Membrane</keyword>
<comment type="caution">
    <text evidence="9">The sequence shown here is derived from an EMBL/GenBank/DDBJ whole genome shotgun (WGS) entry which is preliminary data.</text>
</comment>
<keyword evidence="10" id="KW-1185">Reference proteome</keyword>
<dbReference type="AlphaFoldDB" id="S0FS61"/>
<dbReference type="GO" id="GO:0005886">
    <property type="term" value="C:plasma membrane"/>
    <property type="evidence" value="ECO:0007669"/>
    <property type="project" value="UniProtKB-SubCell"/>
</dbReference>
<accession>S0FS61</accession>
<sequence length="267" mass="29984">MLFRRKREIWEIYAADNETERTLAVQDGEARNFMGFTEVNMELKRFLYTFLRMFWLIILLGAVGLGVTIYLYGYGAVPVYAADTKIFTLAKGSADSSRNKIDYQDILTNRQLSNDYQDIIKSKKVIEMSQGQLSGMKIDPDRLKSMISVSSQDNSSIVVIRAVSADAEEAGRVSLAVSNSFISTLEELTKTDIVGVIDEPGLPSSPVQPDNLKQILMGLLIGIGTAIIIIYIADFFDTRIRFKEDIEHYTKLPMLAVIPKYNIKSAK</sequence>
<reference evidence="9 10" key="1">
    <citation type="journal article" date="2013" name="Genome Announc.">
        <title>Draft Genome Sequence of the Cellulolytic, Mesophilic, Anaerobic Bacterium Clostridium termitidis Strain CT1112 (DSM 5398).</title>
        <authorList>
            <person name="Lal S."/>
            <person name="Ramachandran U."/>
            <person name="Zhang X."/>
            <person name="Munir R."/>
            <person name="Sparling R."/>
            <person name="Levin D.B."/>
        </authorList>
    </citation>
    <scope>NUCLEOTIDE SEQUENCE [LARGE SCALE GENOMIC DNA]</scope>
    <source>
        <strain evidence="9 10">CT1112</strain>
    </source>
</reference>
<evidence type="ECO:0000259" key="8">
    <source>
        <dbReference type="Pfam" id="PF02706"/>
    </source>
</evidence>
<dbReference type="Pfam" id="PF02706">
    <property type="entry name" value="Wzz"/>
    <property type="match status" value="1"/>
</dbReference>
<evidence type="ECO:0000256" key="5">
    <source>
        <dbReference type="ARBA" id="ARBA00022989"/>
    </source>
</evidence>
<proteinExistence type="inferred from homology"/>
<dbReference type="PANTHER" id="PTHR32309:SF13">
    <property type="entry name" value="FERRIC ENTEROBACTIN TRANSPORT PROTEIN FEPE"/>
    <property type="match status" value="1"/>
</dbReference>
<evidence type="ECO:0000256" key="7">
    <source>
        <dbReference type="SAM" id="Phobius"/>
    </source>
</evidence>
<evidence type="ECO:0000256" key="1">
    <source>
        <dbReference type="ARBA" id="ARBA00004651"/>
    </source>
</evidence>
<comment type="similarity">
    <text evidence="2">Belongs to the CpsC/CapA family.</text>
</comment>
<keyword evidence="3" id="KW-1003">Cell membrane</keyword>
<dbReference type="STRING" id="1195236.CTER_1979"/>
<feature type="transmembrane region" description="Helical" evidence="7">
    <location>
        <begin position="53"/>
        <end position="73"/>
    </location>
</feature>
<organism evidence="9 10">
    <name type="scientific">Ruminiclostridium cellobioparum subsp. termitidis CT1112</name>
    <dbReference type="NCBI Taxonomy" id="1195236"/>
    <lineage>
        <taxon>Bacteria</taxon>
        <taxon>Bacillati</taxon>
        <taxon>Bacillota</taxon>
        <taxon>Clostridia</taxon>
        <taxon>Eubacteriales</taxon>
        <taxon>Oscillospiraceae</taxon>
        <taxon>Ruminiclostridium</taxon>
    </lineage>
</organism>